<protein>
    <submittedName>
        <fullName evidence="2">ZIP family zinc transporter</fullName>
    </submittedName>
</protein>
<feature type="transmembrane region" description="Helical" evidence="1">
    <location>
        <begin position="35"/>
        <end position="56"/>
    </location>
</feature>
<feature type="transmembrane region" description="Helical" evidence="1">
    <location>
        <begin position="62"/>
        <end position="81"/>
    </location>
</feature>
<evidence type="ECO:0000256" key="1">
    <source>
        <dbReference type="SAM" id="Phobius"/>
    </source>
</evidence>
<reference evidence="2 3" key="1">
    <citation type="submission" date="2017-11" db="EMBL/GenBank/DDBJ databases">
        <title>Genomic Encyclopedia of Archaeal and Bacterial Type Strains, Phase II (KMG-II): From Individual Species to Whole Genera.</title>
        <authorList>
            <person name="Goeker M."/>
        </authorList>
    </citation>
    <scope>NUCLEOTIDE SEQUENCE [LARGE SCALE GENOMIC DNA]</scope>
    <source>
        <strain evidence="2 3">DSM 27763</strain>
    </source>
</reference>
<evidence type="ECO:0000313" key="2">
    <source>
        <dbReference type="EMBL" id="PJJ57682.1"/>
    </source>
</evidence>
<proteinExistence type="predicted"/>
<dbReference type="EMBL" id="PGEZ01000001">
    <property type="protein sequence ID" value="PJJ57682.1"/>
    <property type="molecule type" value="Genomic_DNA"/>
</dbReference>
<feature type="transmembrane region" description="Helical" evidence="1">
    <location>
        <begin position="117"/>
        <end position="140"/>
    </location>
</feature>
<feature type="transmembrane region" description="Helical" evidence="1">
    <location>
        <begin position="6"/>
        <end position="28"/>
    </location>
</feature>
<gene>
    <name evidence="2" type="ORF">CLV56_1920</name>
</gene>
<keyword evidence="3" id="KW-1185">Reference proteome</keyword>
<keyword evidence="1" id="KW-0812">Transmembrane</keyword>
<organism evidence="2 3">
    <name type="scientific">Mumia flava</name>
    <dbReference type="NCBI Taxonomy" id="1348852"/>
    <lineage>
        <taxon>Bacteria</taxon>
        <taxon>Bacillati</taxon>
        <taxon>Actinomycetota</taxon>
        <taxon>Actinomycetes</taxon>
        <taxon>Propionibacteriales</taxon>
        <taxon>Nocardioidaceae</taxon>
        <taxon>Mumia</taxon>
    </lineage>
</organism>
<name>A0A2M9BIC5_9ACTN</name>
<dbReference type="Proteomes" id="UP000230842">
    <property type="component" value="Unassembled WGS sequence"/>
</dbReference>
<feature type="transmembrane region" description="Helical" evidence="1">
    <location>
        <begin position="221"/>
        <end position="238"/>
    </location>
</feature>
<accession>A0A2M9BIC5</accession>
<comment type="caution">
    <text evidence="2">The sequence shown here is derived from an EMBL/GenBank/DDBJ whole genome shotgun (WGS) entry which is preliminary data.</text>
</comment>
<dbReference type="AlphaFoldDB" id="A0A2M9BIC5"/>
<evidence type="ECO:0000313" key="3">
    <source>
        <dbReference type="Proteomes" id="UP000230842"/>
    </source>
</evidence>
<feature type="transmembrane region" description="Helical" evidence="1">
    <location>
        <begin position="161"/>
        <end position="182"/>
    </location>
</feature>
<feature type="transmembrane region" description="Helical" evidence="1">
    <location>
        <begin position="188"/>
        <end position="209"/>
    </location>
</feature>
<sequence>MIAGVWMSLLWGALAASSLMLGALLGVVRPWSDAVVGSVLGFGAGALIASISFELFEEGYDTGASVALTVGLAAGAVVFYASDREVERIGGRSANGAAGLPLALGAFLDGIPEQAVLGIGLAGGGDVSIALLVAIFVSNLPEAIGSATDMRQAGSPTRDVLLLWGGVATLCALASVGGYLAAEATGEQFVAGVDGFAAGALLVMLVGAMIPEAQRKVHEKAGLAGVLGFALAAALALAG</sequence>
<keyword evidence="1" id="KW-1133">Transmembrane helix</keyword>
<keyword evidence="1" id="KW-0472">Membrane</keyword>